<evidence type="ECO:0000256" key="4">
    <source>
        <dbReference type="ARBA" id="ARBA00022777"/>
    </source>
</evidence>
<dbReference type="PROSITE" id="PS50109">
    <property type="entry name" value="HIS_KIN"/>
    <property type="match status" value="1"/>
</dbReference>
<dbReference type="InterPro" id="IPR027417">
    <property type="entry name" value="P-loop_NTPase"/>
</dbReference>
<dbReference type="Gene3D" id="3.30.200.20">
    <property type="entry name" value="Phosphorylase Kinase, domain 1"/>
    <property type="match status" value="1"/>
</dbReference>
<dbReference type="GO" id="GO:0005524">
    <property type="term" value="F:ATP binding"/>
    <property type="evidence" value="ECO:0007669"/>
    <property type="project" value="InterPro"/>
</dbReference>
<evidence type="ECO:0000256" key="5">
    <source>
        <dbReference type="ARBA" id="ARBA00023012"/>
    </source>
</evidence>
<dbReference type="PANTHER" id="PTHR43642:SF1">
    <property type="entry name" value="HYBRID SIGNAL TRANSDUCTION HISTIDINE KINASE G"/>
    <property type="match status" value="1"/>
</dbReference>
<dbReference type="Gene3D" id="3.30.450.40">
    <property type="match status" value="1"/>
</dbReference>
<dbReference type="SUPFAM" id="SSF52540">
    <property type="entry name" value="P-loop containing nucleoside triphosphate hydrolases"/>
    <property type="match status" value="1"/>
</dbReference>
<dbReference type="eggNOG" id="COG4191">
    <property type="taxonomic scope" value="Bacteria"/>
</dbReference>
<dbReference type="SUPFAM" id="SSF55781">
    <property type="entry name" value="GAF domain-like"/>
    <property type="match status" value="1"/>
</dbReference>
<dbReference type="eggNOG" id="COG3899">
    <property type="taxonomic scope" value="Bacteria"/>
</dbReference>
<keyword evidence="3" id="KW-0597">Phosphoprotein</keyword>
<dbReference type="InterPro" id="IPR053159">
    <property type="entry name" value="Hybrid_Histidine_Kinase"/>
</dbReference>
<dbReference type="RefSeq" id="WP_013191792.1">
    <property type="nucleotide sequence ID" value="NC_014248.1"/>
</dbReference>
<dbReference type="InterPro" id="IPR003594">
    <property type="entry name" value="HATPase_dom"/>
</dbReference>
<evidence type="ECO:0000256" key="2">
    <source>
        <dbReference type="ARBA" id="ARBA00012438"/>
    </source>
</evidence>
<dbReference type="Pfam" id="PF08447">
    <property type="entry name" value="PAS_3"/>
    <property type="match status" value="1"/>
</dbReference>
<evidence type="ECO:0000256" key="1">
    <source>
        <dbReference type="ARBA" id="ARBA00000085"/>
    </source>
</evidence>
<organism evidence="9 10">
    <name type="scientific">Nostoc azollae (strain 0708)</name>
    <name type="common">Anabaena azollae (strain 0708)</name>
    <dbReference type="NCBI Taxonomy" id="551115"/>
    <lineage>
        <taxon>Bacteria</taxon>
        <taxon>Bacillati</taxon>
        <taxon>Cyanobacteriota</taxon>
        <taxon>Cyanophyceae</taxon>
        <taxon>Nostocales</taxon>
        <taxon>Nostocaceae</taxon>
        <taxon>Trichormus</taxon>
    </lineage>
</organism>
<dbReference type="InterPro" id="IPR003661">
    <property type="entry name" value="HisK_dim/P_dom"/>
</dbReference>
<evidence type="ECO:0000313" key="9">
    <source>
        <dbReference type="EMBL" id="ADI64776.1"/>
    </source>
</evidence>
<dbReference type="eggNOG" id="COG0515">
    <property type="taxonomic scope" value="Bacteria"/>
</dbReference>
<dbReference type="InterPro" id="IPR003018">
    <property type="entry name" value="GAF"/>
</dbReference>
<feature type="domain" description="Protein kinase" evidence="7">
    <location>
        <begin position="11"/>
        <end position="275"/>
    </location>
</feature>
<dbReference type="PRINTS" id="PR00344">
    <property type="entry name" value="BCTRLSENSOR"/>
</dbReference>
<dbReference type="Proteomes" id="UP000001511">
    <property type="component" value="Chromosome"/>
</dbReference>
<dbReference type="Gene3D" id="3.30.450.20">
    <property type="entry name" value="PAS domain"/>
    <property type="match status" value="1"/>
</dbReference>
<dbReference type="HOGENOM" id="CLU_000445_34_2_3"/>
<dbReference type="CDD" id="cd14014">
    <property type="entry name" value="STKc_PknB_like"/>
    <property type="match status" value="1"/>
</dbReference>
<dbReference type="OrthoDB" id="573511at2"/>
<keyword evidence="4 9" id="KW-0418">Kinase</keyword>
<reference evidence="9 10" key="1">
    <citation type="journal article" date="2010" name="PLoS ONE">
        <title>Genome erosion in a nitrogen-fixing vertically transmitted endosymbiotic multicellular cyanobacterium.</title>
        <authorList>
            <person name="Ran L."/>
            <person name="Larsson J."/>
            <person name="Vigil-Stenman T."/>
            <person name="Nylander J.A."/>
            <person name="Ininbergs K."/>
            <person name="Zheng W.W."/>
            <person name="Lapidus A."/>
            <person name="Lowry S."/>
            <person name="Haselkorn R."/>
            <person name="Bergman B."/>
        </authorList>
    </citation>
    <scope>NUCLEOTIDE SEQUENCE [LARGE SCALE GENOMIC DNA]</scope>
    <source>
        <strain evidence="9 10">0708</strain>
    </source>
</reference>
<dbReference type="EMBL" id="CP002059">
    <property type="protein sequence ID" value="ADI64776.1"/>
    <property type="molecule type" value="Genomic_DNA"/>
</dbReference>
<dbReference type="InterPro" id="IPR036890">
    <property type="entry name" value="HATPase_C_sf"/>
</dbReference>
<evidence type="ECO:0000259" key="8">
    <source>
        <dbReference type="PROSITE" id="PS50109"/>
    </source>
</evidence>
<dbReference type="InterPro" id="IPR036097">
    <property type="entry name" value="HisK_dim/P_sf"/>
</dbReference>
<protein>
    <recommendedName>
        <fullName evidence="2">histidine kinase</fullName>
        <ecNumber evidence="2">2.7.13.3</ecNumber>
    </recommendedName>
</protein>
<dbReference type="SMART" id="SM00388">
    <property type="entry name" value="HisKA"/>
    <property type="match status" value="1"/>
</dbReference>
<dbReference type="InterPro" id="IPR013655">
    <property type="entry name" value="PAS_fold_3"/>
</dbReference>
<dbReference type="InterPro" id="IPR000719">
    <property type="entry name" value="Prot_kinase_dom"/>
</dbReference>
<keyword evidence="4 9" id="KW-0808">Transferase</keyword>
<dbReference type="GO" id="GO:0000155">
    <property type="term" value="F:phosphorelay sensor kinase activity"/>
    <property type="evidence" value="ECO:0007669"/>
    <property type="project" value="InterPro"/>
</dbReference>
<keyword evidence="6" id="KW-0175">Coiled coil</keyword>
<dbReference type="KEGG" id="naz:Aazo_2978"/>
<dbReference type="Gene3D" id="1.10.510.10">
    <property type="entry name" value="Transferase(Phosphotransferase) domain 1"/>
    <property type="match status" value="1"/>
</dbReference>
<dbReference type="SMART" id="SM00220">
    <property type="entry name" value="S_TKc"/>
    <property type="match status" value="1"/>
</dbReference>
<dbReference type="Pfam" id="PF02518">
    <property type="entry name" value="HATPase_c"/>
    <property type="match status" value="1"/>
</dbReference>
<evidence type="ECO:0000313" key="10">
    <source>
        <dbReference type="Proteomes" id="UP000001511"/>
    </source>
</evidence>
<dbReference type="InterPro" id="IPR008271">
    <property type="entry name" value="Ser/Thr_kinase_AS"/>
</dbReference>
<feature type="domain" description="Histidine kinase" evidence="8">
    <location>
        <begin position="1687"/>
        <end position="1942"/>
    </location>
</feature>
<evidence type="ECO:0000256" key="3">
    <source>
        <dbReference type="ARBA" id="ARBA00022553"/>
    </source>
</evidence>
<proteinExistence type="predicted"/>
<name>D7E199_NOSA0</name>
<evidence type="ECO:0000259" key="7">
    <source>
        <dbReference type="PROSITE" id="PS50011"/>
    </source>
</evidence>
<dbReference type="InterPro" id="IPR029016">
    <property type="entry name" value="GAF-like_dom_sf"/>
</dbReference>
<dbReference type="Gene3D" id="3.30.565.10">
    <property type="entry name" value="Histidine kinase-like ATPase, C-terminal domain"/>
    <property type="match status" value="1"/>
</dbReference>
<dbReference type="Gene3D" id="3.40.50.300">
    <property type="entry name" value="P-loop containing nucleotide triphosphate hydrolases"/>
    <property type="match status" value="1"/>
</dbReference>
<dbReference type="Pfam" id="PF01590">
    <property type="entry name" value="GAF"/>
    <property type="match status" value="1"/>
</dbReference>
<evidence type="ECO:0000256" key="6">
    <source>
        <dbReference type="SAM" id="Coils"/>
    </source>
</evidence>
<dbReference type="SUPFAM" id="SSF55785">
    <property type="entry name" value="PYP-like sensor domain (PAS domain)"/>
    <property type="match status" value="1"/>
</dbReference>
<dbReference type="PROSITE" id="PS00108">
    <property type="entry name" value="PROTEIN_KINASE_ST"/>
    <property type="match status" value="1"/>
</dbReference>
<keyword evidence="5" id="KW-0902">Two-component regulatory system</keyword>
<comment type="catalytic activity">
    <reaction evidence="1">
        <text>ATP + protein L-histidine = ADP + protein N-phospho-L-histidine.</text>
        <dbReference type="EC" id="2.7.13.3"/>
    </reaction>
</comment>
<dbReference type="InterPro" id="IPR035965">
    <property type="entry name" value="PAS-like_dom_sf"/>
</dbReference>
<dbReference type="SUPFAM" id="SSF55874">
    <property type="entry name" value="ATPase domain of HSP90 chaperone/DNA topoisomerase II/histidine kinase"/>
    <property type="match status" value="1"/>
</dbReference>
<dbReference type="SMART" id="SM00387">
    <property type="entry name" value="HATPase_c"/>
    <property type="match status" value="1"/>
</dbReference>
<dbReference type="PANTHER" id="PTHR43642">
    <property type="entry name" value="HYBRID SIGNAL TRANSDUCTION HISTIDINE KINASE G"/>
    <property type="match status" value="1"/>
</dbReference>
<dbReference type="Gene3D" id="1.10.287.130">
    <property type="match status" value="1"/>
</dbReference>
<dbReference type="Pfam" id="PF00069">
    <property type="entry name" value="Pkinase"/>
    <property type="match status" value="1"/>
</dbReference>
<dbReference type="InterPro" id="IPR005467">
    <property type="entry name" value="His_kinase_dom"/>
</dbReference>
<dbReference type="InterPro" id="IPR011009">
    <property type="entry name" value="Kinase-like_dom_sf"/>
</dbReference>
<dbReference type="EC" id="2.7.13.3" evidence="2"/>
<dbReference type="SMART" id="SM00065">
    <property type="entry name" value="GAF"/>
    <property type="match status" value="1"/>
</dbReference>
<gene>
    <name evidence="9" type="ordered locus">Aazo_2978</name>
</gene>
<dbReference type="SUPFAM" id="SSF47384">
    <property type="entry name" value="Homodimeric domain of signal transducing histidine kinase"/>
    <property type="match status" value="1"/>
</dbReference>
<dbReference type="InterPro" id="IPR004358">
    <property type="entry name" value="Sig_transdc_His_kin-like_C"/>
</dbReference>
<dbReference type="SUPFAM" id="SSF56112">
    <property type="entry name" value="Protein kinase-like (PK-like)"/>
    <property type="match status" value="1"/>
</dbReference>
<keyword evidence="10" id="KW-1185">Reference proteome</keyword>
<sequence>MVSNLVNIPGYLISEELYNGSRTLVYRGYRERDSLPVVIKLLKNPYPTFNELLSFRNQYTIAKNLNSPLIVQIYTLEPYRNGYVLVMEDFGGTSLNEWVGKVKQKSLQEFLEIAIALSNTLDILYRERIIHKDIKPSNILINPVTKQVKLIDFSIASLLPRETQTLVNPNVLEGTLAYISPEQTGRMNRGIDYRTDFYSLGVTFYELLAGELPFVANEPMELVHSHIAKIAPSIHEINSEIPWVIAEVISKLMAKNAEDRYQSALGLKFDLENCLTQLRETGGIEKFEIAQRDICDRFIIPDKLYGRETEVLTLLEAFERVSRGTSEMMLVAGFSGIGKTAVVKEVHKPIVRQRGYFIKGKYDQFQRNIPFSAFVQAFRDLMEQLLTENDVQLEEWKNKILNAVGDSGQVIIEVIPELSIIIGEQPPAVELSGTAAQNRFNLLFQKFTQVFTSIEHPLVMFLDDLQWADSASLKLIQLLMADTSHLLLIGAYRDNEVPPGHPLMLTLSNIQKTQATINTISLVPLSQVEVNKLVADTLKSTEELVWNLSVLIYQKTLGNPFFATQFLKALHQDELIHFDFELGCWQCEIAQVTTQAVTDNIVTFMSLQLRKLPPSTQQVLQLAACIGNQFDLATLAIVSEQSQIETAACLWKALQEGLILPIGDIYKFYVGQETLAGTSENQQTVSYKFLHDRVQQAAYSLIPDDQKQTTHLKIGQLLLSNAPLREQNENSFEIVNQLNIGKSLIIEPEKQIELAQLNLNAGQKARAATAYTAALEYATTGISLLHLLKWETHYNLTLTLYELATETAYLSGDFEQMEQWADIILQQAKTSIDKMKVYAVKIQGYMAQAKKLEAVQIGLEALELVGVSLPKSPEPSDIQQALSQTVSNLQEKKIEGLINLPLMTDIEKLAATKILTSMFTPTYQAAPTLVPLVTCELINLSLNYGNSAFSSSGYAFYGLLLNVVFQDIESGYQFGKLAISLAEQFNAPEIKALVLNVVGACTTHSKVHIKETLSLLWDSYESGLQGGNFEHAGISAMLKYEYSYFMGQELTILVREMASISDVLARLKQENALRWHQISQQTVLNLLNPLENSCNLRGEVYNEETSLPLMKDANDRSGLHSLYVNKLILCYLFGEYQQAQENAQQAKQYLDGVQGHILVPIFHFYDSLAHLAIYPSISHSQQEDILSRVTKNQEKMRLWADYAPMNFQHKFDLVAAEQSRILGNKADAMDYYDRTIALAKEHGYIQEEALAKELAAKFYLSWGRESMAREYITEAYYTYTRWGAKAKVADLEKRYPQLLAPILQQTRSTVSTNDTIFALGSVTSTSYSSSSTSVSDTLDLKTILKASQTISSEIELEKLLASLLSIIIENAGADKCVLMLSRDEHLLIKGSITQGTKPVVLQRLPIEDSHNIPKKLIYKVKHNQQTVVLLDATADPNLANDPYIMRKKPKSILCSPILHQGKLMGILYLENNLTMGAFTSDRVELLNLLCSQAAISLENSRLYELSQEYAQQLEQSFAELSASNSRFHNLVDNVPGVVYQYQMTTDGVMSLNYISAQCNNFFEITPGQATSNVEFFGNMVHPDDIANYQQSNTDTIQFLSPWQWEGRIITPSGIVKWIHGESRIERRADNSLVWDGWFLDISDRKQAELTLQQKSLLLEEALTDLQNAQLKMIQSEKMSALGNLVAGVAHEMNNPLAFIYATLQQIKPNFADLTEHLKLYQEILENPGDEIQDHAEEIYLDYLLEDLPTAIDAMVMACERLRNISTSLRTFSRADQDYKVQFNLHDGIDSTILILKHRLKANEQRPAIEVVTNYSDLAQIEGFPGQLNQVFINILANAIDSLEESNIGKSFTDIKTNPNRIKITTSIVDKYVKISIADNGKGMGEEIKQKIFEHLFTTKAVGKGTGLGLTIARQIVEETHGGKLSCHSVLGKGTEFIIEIPA</sequence>
<feature type="coiled-coil region" evidence="6">
    <location>
        <begin position="1651"/>
        <end position="1678"/>
    </location>
</feature>
<dbReference type="Pfam" id="PF13191">
    <property type="entry name" value="AAA_16"/>
    <property type="match status" value="1"/>
</dbReference>
<dbReference type="STRING" id="551115.Aazo_2978"/>
<dbReference type="CDD" id="cd00082">
    <property type="entry name" value="HisKA"/>
    <property type="match status" value="1"/>
</dbReference>
<accession>D7E199</accession>
<dbReference type="PROSITE" id="PS50011">
    <property type="entry name" value="PROTEIN_KINASE_DOM"/>
    <property type="match status" value="1"/>
</dbReference>
<dbReference type="InterPro" id="IPR041664">
    <property type="entry name" value="AAA_16"/>
</dbReference>